<dbReference type="InterPro" id="IPR027939">
    <property type="entry name" value="NMT1/THI5"/>
</dbReference>
<reference evidence="3" key="1">
    <citation type="journal article" date="2019" name="Int. J. Syst. Evol. Microbiol.">
        <title>The Global Catalogue of Microorganisms (GCM) 10K type strain sequencing project: providing services to taxonomists for standard genome sequencing and annotation.</title>
        <authorList>
            <consortium name="The Broad Institute Genomics Platform"/>
            <consortium name="The Broad Institute Genome Sequencing Center for Infectious Disease"/>
            <person name="Wu L."/>
            <person name="Ma J."/>
        </authorList>
    </citation>
    <scope>NUCLEOTIDE SEQUENCE [LARGE SCALE GENOMIC DNA]</scope>
    <source>
        <strain evidence="3">CGMCC 1.19032</strain>
    </source>
</reference>
<dbReference type="RefSeq" id="WP_204655034.1">
    <property type="nucleotide sequence ID" value="NZ_JAFBFD010000051.1"/>
</dbReference>
<sequence length="335" mass="37277">MKTKKKWGFIFLLIALSLTTVFLLTGGKTSEKNEKTTLRLMLDWYPNAVHTFIYVAQEKGYFAEEGLDVVIEMPSDVNDPLRLAAAGKVDLAINYQNQLILSKEEGIPVKGIYSIVQKPLGELMVKQESGIHRPKDLMGKTVGLGTSMVPEAIVRAMVEKDGGDPEQVHFIDVGYDLIPALATDRVDALMGAYINHEQLLLEKEGYRITTILKEDYAVPNDLELIFVAGESTITKKQADLKKFLRAVTKGQQDVVANPTSSLQILLDHQNKESALDPTIEQQSLAKLLPLMGDTASPFGTQKKEQYQEVIDWMRQVGILSSDLNANDVFVQLNLE</sequence>
<feature type="domain" description="SsuA/THI5-like" evidence="1">
    <location>
        <begin position="47"/>
        <end position="259"/>
    </location>
</feature>
<evidence type="ECO:0000259" key="1">
    <source>
        <dbReference type="Pfam" id="PF09084"/>
    </source>
</evidence>
<dbReference type="PANTHER" id="PTHR31528:SF3">
    <property type="entry name" value="THIAMINE BIOSYNTHESIS PROTEIN HI_0357-RELATED"/>
    <property type="match status" value="1"/>
</dbReference>
<accession>A0ABV9MVL5</accession>
<dbReference type="SUPFAM" id="SSF53850">
    <property type="entry name" value="Periplasmic binding protein-like II"/>
    <property type="match status" value="1"/>
</dbReference>
<dbReference type="EMBL" id="JBHSGS010000015">
    <property type="protein sequence ID" value="MFC4718663.1"/>
    <property type="molecule type" value="Genomic_DNA"/>
</dbReference>
<dbReference type="InterPro" id="IPR015168">
    <property type="entry name" value="SsuA/THI5"/>
</dbReference>
<evidence type="ECO:0000313" key="2">
    <source>
        <dbReference type="EMBL" id="MFC4718663.1"/>
    </source>
</evidence>
<organism evidence="2 3">
    <name type="scientific">Enterococcus lemanii</name>
    <dbReference type="NCBI Taxonomy" id="1159752"/>
    <lineage>
        <taxon>Bacteria</taxon>
        <taxon>Bacillati</taxon>
        <taxon>Bacillota</taxon>
        <taxon>Bacilli</taxon>
        <taxon>Lactobacillales</taxon>
        <taxon>Enterococcaceae</taxon>
        <taxon>Enterococcus</taxon>
    </lineage>
</organism>
<proteinExistence type="predicted"/>
<gene>
    <name evidence="2" type="ORF">ACFO5I_02745</name>
</gene>
<evidence type="ECO:0000313" key="3">
    <source>
        <dbReference type="Proteomes" id="UP001595969"/>
    </source>
</evidence>
<protein>
    <submittedName>
        <fullName evidence="2">ABC transporter substrate-binding protein</fullName>
    </submittedName>
</protein>
<name>A0ABV9MVL5_9ENTE</name>
<comment type="caution">
    <text evidence="2">The sequence shown here is derived from an EMBL/GenBank/DDBJ whole genome shotgun (WGS) entry which is preliminary data.</text>
</comment>
<dbReference type="PANTHER" id="PTHR31528">
    <property type="entry name" value="4-AMINO-5-HYDROXYMETHYL-2-METHYLPYRIMIDINE PHOSPHATE SYNTHASE THI11-RELATED"/>
    <property type="match status" value="1"/>
</dbReference>
<dbReference type="Pfam" id="PF09084">
    <property type="entry name" value="NMT1"/>
    <property type="match status" value="1"/>
</dbReference>
<dbReference type="Proteomes" id="UP001595969">
    <property type="component" value="Unassembled WGS sequence"/>
</dbReference>
<dbReference type="Gene3D" id="3.40.190.10">
    <property type="entry name" value="Periplasmic binding protein-like II"/>
    <property type="match status" value="2"/>
</dbReference>
<keyword evidence="3" id="KW-1185">Reference proteome</keyword>